<dbReference type="AlphaFoldDB" id="A0A0D2MGL9"/>
<evidence type="ECO:0000313" key="2">
    <source>
        <dbReference type="Proteomes" id="UP000054498"/>
    </source>
</evidence>
<dbReference type="EMBL" id="KK101718">
    <property type="protein sequence ID" value="KIY99871.1"/>
    <property type="molecule type" value="Genomic_DNA"/>
</dbReference>
<name>A0A0D2MGL9_9CHLO</name>
<organism evidence="1 2">
    <name type="scientific">Monoraphidium neglectum</name>
    <dbReference type="NCBI Taxonomy" id="145388"/>
    <lineage>
        <taxon>Eukaryota</taxon>
        <taxon>Viridiplantae</taxon>
        <taxon>Chlorophyta</taxon>
        <taxon>core chlorophytes</taxon>
        <taxon>Chlorophyceae</taxon>
        <taxon>CS clade</taxon>
        <taxon>Sphaeropleales</taxon>
        <taxon>Selenastraceae</taxon>
        <taxon>Monoraphidium</taxon>
    </lineage>
</organism>
<keyword evidence="2" id="KW-1185">Reference proteome</keyword>
<dbReference type="Proteomes" id="UP000054498">
    <property type="component" value="Unassembled WGS sequence"/>
</dbReference>
<protein>
    <submittedName>
        <fullName evidence="1">Uncharacterized protein</fullName>
    </submittedName>
</protein>
<feature type="non-terminal residue" evidence="1">
    <location>
        <position position="1"/>
    </location>
</feature>
<gene>
    <name evidence="1" type="ORF">MNEG_8088</name>
</gene>
<dbReference type="GeneID" id="25740964"/>
<dbReference type="RefSeq" id="XP_013898891.1">
    <property type="nucleotide sequence ID" value="XM_014043437.1"/>
</dbReference>
<reference evidence="1 2" key="1">
    <citation type="journal article" date="2013" name="BMC Genomics">
        <title>Reconstruction of the lipid metabolism for the microalga Monoraphidium neglectum from its genome sequence reveals characteristics suitable for biofuel production.</title>
        <authorList>
            <person name="Bogen C."/>
            <person name="Al-Dilaimi A."/>
            <person name="Albersmeier A."/>
            <person name="Wichmann J."/>
            <person name="Grundmann M."/>
            <person name="Rupp O."/>
            <person name="Lauersen K.J."/>
            <person name="Blifernez-Klassen O."/>
            <person name="Kalinowski J."/>
            <person name="Goesmann A."/>
            <person name="Mussgnug J.H."/>
            <person name="Kruse O."/>
        </authorList>
    </citation>
    <scope>NUCLEOTIDE SEQUENCE [LARGE SCALE GENOMIC DNA]</scope>
    <source>
        <strain evidence="1 2">SAG 48.87</strain>
    </source>
</reference>
<evidence type="ECO:0000313" key="1">
    <source>
        <dbReference type="EMBL" id="KIY99871.1"/>
    </source>
</evidence>
<sequence>GAGAAGARRFAGAALVDAAAGFVVLHADGLFGQITGVAPSAAAGAALWDLIGGDGVAEPAAAAAREGRAFEASACLHRMGASMHLKLSCEPACPAAAAPPAAQPAPAAVQGSGLGGVLLYLVHVDFLGASDAAMWLPCGAPRRFRLLDEDGQ</sequence>
<accession>A0A0D2MGL9</accession>
<proteinExistence type="predicted"/>
<dbReference type="KEGG" id="mng:MNEG_8088"/>